<comment type="similarity">
    <text evidence="6">Belongs to the insect chemoreceptor superfamily. Gustatory receptor (GR) family.</text>
</comment>
<protein>
    <recommendedName>
        <fullName evidence="6">Gustatory receptor</fullName>
    </recommendedName>
</protein>
<evidence type="ECO:0000256" key="2">
    <source>
        <dbReference type="ARBA" id="ARBA00022475"/>
    </source>
</evidence>
<proteinExistence type="inferred from homology"/>
<evidence type="ECO:0000256" key="6">
    <source>
        <dbReference type="RuleBase" id="RU363108"/>
    </source>
</evidence>
<feature type="transmembrane region" description="Helical" evidence="6">
    <location>
        <begin position="14"/>
        <end position="35"/>
    </location>
</feature>
<evidence type="ECO:0000313" key="7">
    <source>
        <dbReference type="EMBL" id="KAF0761972.1"/>
    </source>
</evidence>
<keyword evidence="6" id="KW-0807">Transducer</keyword>
<dbReference type="EMBL" id="VUJU01002251">
    <property type="protein sequence ID" value="KAF0761972.1"/>
    <property type="molecule type" value="Genomic_DNA"/>
</dbReference>
<keyword evidence="5 6" id="KW-0472">Membrane</keyword>
<keyword evidence="4 6" id="KW-1133">Transmembrane helix</keyword>
<keyword evidence="2 6" id="KW-1003">Cell membrane</keyword>
<dbReference type="GO" id="GO:0050909">
    <property type="term" value="P:sensory perception of taste"/>
    <property type="evidence" value="ECO:0007669"/>
    <property type="project" value="InterPro"/>
</dbReference>
<comment type="subcellular location">
    <subcellularLocation>
        <location evidence="1 6">Cell membrane</location>
        <topology evidence="1 6">Multi-pass membrane protein</topology>
    </subcellularLocation>
</comment>
<reference evidence="7 8" key="1">
    <citation type="submission" date="2019-08" db="EMBL/GenBank/DDBJ databases">
        <title>Whole genome of Aphis craccivora.</title>
        <authorList>
            <person name="Voronova N.V."/>
            <person name="Shulinski R.S."/>
            <person name="Bandarenka Y.V."/>
            <person name="Zhorov D.G."/>
            <person name="Warner D."/>
        </authorList>
    </citation>
    <scope>NUCLEOTIDE SEQUENCE [LARGE SCALE GENOMIC DNA]</scope>
    <source>
        <strain evidence="7">180601</strain>
        <tissue evidence="7">Whole Body</tissue>
    </source>
</reference>
<comment type="function">
    <text evidence="6">Gustatory receptor which mediates acceptance or avoidance behavior, depending on its substrates.</text>
</comment>
<feature type="transmembrane region" description="Helical" evidence="6">
    <location>
        <begin position="259"/>
        <end position="282"/>
    </location>
</feature>
<evidence type="ECO:0000256" key="4">
    <source>
        <dbReference type="ARBA" id="ARBA00022989"/>
    </source>
</evidence>
<feature type="non-terminal residue" evidence="7">
    <location>
        <position position="395"/>
    </location>
</feature>
<dbReference type="OrthoDB" id="10412925at2759"/>
<keyword evidence="6 7" id="KW-0675">Receptor</keyword>
<evidence type="ECO:0000256" key="5">
    <source>
        <dbReference type="ARBA" id="ARBA00023136"/>
    </source>
</evidence>
<dbReference type="GO" id="GO:0005886">
    <property type="term" value="C:plasma membrane"/>
    <property type="evidence" value="ECO:0007669"/>
    <property type="project" value="UniProtKB-SubCell"/>
</dbReference>
<feature type="transmembrane region" description="Helical" evidence="6">
    <location>
        <begin position="41"/>
        <end position="60"/>
    </location>
</feature>
<evidence type="ECO:0000256" key="3">
    <source>
        <dbReference type="ARBA" id="ARBA00022692"/>
    </source>
</evidence>
<dbReference type="Proteomes" id="UP000478052">
    <property type="component" value="Unassembled WGS sequence"/>
</dbReference>
<feature type="transmembrane region" description="Helical" evidence="6">
    <location>
        <begin position="336"/>
        <end position="354"/>
    </location>
</feature>
<dbReference type="Pfam" id="PF08395">
    <property type="entry name" value="7tm_7"/>
    <property type="match status" value="1"/>
</dbReference>
<keyword evidence="3 6" id="KW-0812">Transmembrane</keyword>
<evidence type="ECO:0000256" key="1">
    <source>
        <dbReference type="ARBA" id="ARBA00004651"/>
    </source>
</evidence>
<feature type="transmembrane region" description="Helical" evidence="6">
    <location>
        <begin position="108"/>
        <end position="128"/>
    </location>
</feature>
<feature type="transmembrane region" description="Helical" evidence="6">
    <location>
        <begin position="220"/>
        <end position="239"/>
    </location>
</feature>
<dbReference type="AlphaFoldDB" id="A0A6G0YVS9"/>
<dbReference type="GO" id="GO:0007165">
    <property type="term" value="P:signal transduction"/>
    <property type="evidence" value="ECO:0007669"/>
    <property type="project" value="UniProtKB-KW"/>
</dbReference>
<comment type="caution">
    <text evidence="7">The sequence shown here is derived from an EMBL/GenBank/DDBJ whole genome shotgun (WGS) entry which is preliminary data.</text>
</comment>
<keyword evidence="8" id="KW-1185">Reference proteome</keyword>
<organism evidence="7 8">
    <name type="scientific">Aphis craccivora</name>
    <name type="common">Cowpea aphid</name>
    <dbReference type="NCBI Taxonomy" id="307492"/>
    <lineage>
        <taxon>Eukaryota</taxon>
        <taxon>Metazoa</taxon>
        <taxon>Ecdysozoa</taxon>
        <taxon>Arthropoda</taxon>
        <taxon>Hexapoda</taxon>
        <taxon>Insecta</taxon>
        <taxon>Pterygota</taxon>
        <taxon>Neoptera</taxon>
        <taxon>Paraneoptera</taxon>
        <taxon>Hemiptera</taxon>
        <taxon>Sternorrhyncha</taxon>
        <taxon>Aphidomorpha</taxon>
        <taxon>Aphidoidea</taxon>
        <taxon>Aphididae</taxon>
        <taxon>Aphidini</taxon>
        <taxon>Aphis</taxon>
        <taxon>Aphis</taxon>
    </lineage>
</organism>
<name>A0A6G0YVS9_APHCR</name>
<feature type="transmembrane region" description="Helical" evidence="6">
    <location>
        <begin position="140"/>
        <end position="160"/>
    </location>
</feature>
<evidence type="ECO:0000313" key="8">
    <source>
        <dbReference type="Proteomes" id="UP000478052"/>
    </source>
</evidence>
<gene>
    <name evidence="7" type="ORF">FWK35_00013028</name>
</gene>
<dbReference type="InterPro" id="IPR013604">
    <property type="entry name" value="7TM_chemorcpt"/>
</dbReference>
<accession>A0A6G0YVS9</accession>
<feature type="non-terminal residue" evidence="7">
    <location>
        <position position="1"/>
    </location>
</feature>
<sequence length="395" mass="46372">PTTGLLLQNTRSTIIYPLLELARTCILVACTYMIYTWELFFYLQLISLLKFWSVIIAARLSEKWIINSNIDKNTLINGIIEFDQKTAVLSTDFSIQQRSLSKRFLNTIYISLLVYFIGYELFQVYLFPPKTINIYTTMHYLFNTPFIIDFDVLISSYFFLMNLNTRFQTLLDFLKFFNNESDFPNEWTHSEIAMSMERIRILHSELSELLKIFSLGYGPLLLSFFVFNFMNLLIQFFLSVCIQLPPSKVSSIKPILNNILPFILNIQVIIFTMSIINAVSLIHDKRRKMISYLRLYRISKLHADIKRQVKMFMLQLSFFELDEISAFGFFNINLNIVMSTIVLLLTGLITLLQMKKHIIIMNMINSTMSFAVEALINYAMPKYRYAYSDNIKLII</sequence>